<dbReference type="EMBL" id="KQ947416">
    <property type="protein sequence ID" value="KUJ16213.1"/>
    <property type="molecule type" value="Genomic_DNA"/>
</dbReference>
<evidence type="ECO:0000313" key="3">
    <source>
        <dbReference type="EMBL" id="KUJ16213.1"/>
    </source>
</evidence>
<dbReference type="Proteomes" id="UP000070700">
    <property type="component" value="Unassembled WGS sequence"/>
</dbReference>
<feature type="transmembrane region" description="Helical" evidence="2">
    <location>
        <begin position="70"/>
        <end position="87"/>
    </location>
</feature>
<sequence length="132" mass="14842">MGDWFEEYLVYAKMILYKKILKLLTHTLLASKRVTSEVTHSSLTLYLFLTHSLLIFYLFLIHSLLTPQSLFTYSLLTPLLLALRYLLSNIKSNQYFASSKVSNSKGGNSEVGNSEVGNSEVGNSEVVVVSSR</sequence>
<dbReference type="RefSeq" id="XP_018070568.1">
    <property type="nucleotide sequence ID" value="XM_018221987.1"/>
</dbReference>
<reference evidence="3 4" key="1">
    <citation type="submission" date="2015-10" db="EMBL/GenBank/DDBJ databases">
        <title>Full genome of DAOMC 229536 Phialocephala scopiformis, a fungal endophyte of spruce producing the potent anti-insectan compound rugulosin.</title>
        <authorList>
            <consortium name="DOE Joint Genome Institute"/>
            <person name="Walker A.K."/>
            <person name="Frasz S.L."/>
            <person name="Seifert K.A."/>
            <person name="Miller J.D."/>
            <person name="Mondo S.J."/>
            <person name="Labutti K."/>
            <person name="Lipzen A."/>
            <person name="Dockter R."/>
            <person name="Kennedy M."/>
            <person name="Grigoriev I.V."/>
            <person name="Spatafora J.W."/>
        </authorList>
    </citation>
    <scope>NUCLEOTIDE SEQUENCE [LARGE SCALE GENOMIC DNA]</scope>
    <source>
        <strain evidence="3 4">CBS 120377</strain>
    </source>
</reference>
<keyword evidence="2" id="KW-0472">Membrane</keyword>
<proteinExistence type="predicted"/>
<evidence type="ECO:0000256" key="1">
    <source>
        <dbReference type="SAM" id="MobiDB-lite"/>
    </source>
</evidence>
<feature type="transmembrane region" description="Helical" evidence="2">
    <location>
        <begin position="43"/>
        <end position="64"/>
    </location>
</feature>
<keyword evidence="2" id="KW-1133">Transmembrane helix</keyword>
<keyword evidence="4" id="KW-1185">Reference proteome</keyword>
<keyword evidence="2" id="KW-0812">Transmembrane</keyword>
<gene>
    <name evidence="3" type="ORF">LY89DRAFT_77518</name>
</gene>
<dbReference type="GeneID" id="28831713"/>
<accession>A0A194X7R8</accession>
<dbReference type="InParanoid" id="A0A194X7R8"/>
<dbReference type="AlphaFoldDB" id="A0A194X7R8"/>
<name>A0A194X7R8_MOLSC</name>
<feature type="region of interest" description="Disordered" evidence="1">
    <location>
        <begin position="99"/>
        <end position="132"/>
    </location>
</feature>
<protein>
    <submittedName>
        <fullName evidence="3">Uncharacterized protein</fullName>
    </submittedName>
</protein>
<organism evidence="3 4">
    <name type="scientific">Mollisia scopiformis</name>
    <name type="common">Conifer needle endophyte fungus</name>
    <name type="synonym">Phialocephala scopiformis</name>
    <dbReference type="NCBI Taxonomy" id="149040"/>
    <lineage>
        <taxon>Eukaryota</taxon>
        <taxon>Fungi</taxon>
        <taxon>Dikarya</taxon>
        <taxon>Ascomycota</taxon>
        <taxon>Pezizomycotina</taxon>
        <taxon>Leotiomycetes</taxon>
        <taxon>Helotiales</taxon>
        <taxon>Mollisiaceae</taxon>
        <taxon>Mollisia</taxon>
    </lineage>
</organism>
<evidence type="ECO:0000256" key="2">
    <source>
        <dbReference type="SAM" id="Phobius"/>
    </source>
</evidence>
<evidence type="ECO:0000313" key="4">
    <source>
        <dbReference type="Proteomes" id="UP000070700"/>
    </source>
</evidence>
<dbReference type="KEGG" id="psco:LY89DRAFT_77518"/>